<dbReference type="InterPro" id="IPR000683">
    <property type="entry name" value="Gfo/Idh/MocA-like_OxRdtase_N"/>
</dbReference>
<dbReference type="Gene3D" id="3.40.50.720">
    <property type="entry name" value="NAD(P)-binding Rossmann-like Domain"/>
    <property type="match status" value="1"/>
</dbReference>
<dbReference type="InterPro" id="IPR036291">
    <property type="entry name" value="NAD(P)-bd_dom_sf"/>
</dbReference>
<dbReference type="SUPFAM" id="SSF51735">
    <property type="entry name" value="NAD(P)-binding Rossmann-fold domains"/>
    <property type="match status" value="1"/>
</dbReference>
<keyword evidence="2 5" id="KW-0560">Oxidoreductase</keyword>
<dbReference type="Pfam" id="PF02894">
    <property type="entry name" value="GFO_IDH_MocA_C"/>
    <property type="match status" value="1"/>
</dbReference>
<dbReference type="InterPro" id="IPR004104">
    <property type="entry name" value="Gfo/Idh/MocA-like_OxRdtase_C"/>
</dbReference>
<dbReference type="PANTHER" id="PTHR42840">
    <property type="entry name" value="NAD(P)-BINDING ROSSMANN-FOLD SUPERFAMILY PROTEIN-RELATED"/>
    <property type="match status" value="1"/>
</dbReference>
<evidence type="ECO:0000313" key="5">
    <source>
        <dbReference type="EMBL" id="WGV15008.1"/>
    </source>
</evidence>
<feature type="domain" description="Gfo/Idh/MocA-like oxidoreductase C-terminal" evidence="4">
    <location>
        <begin position="137"/>
        <end position="331"/>
    </location>
</feature>
<dbReference type="Proteomes" id="UP001230978">
    <property type="component" value="Chromosome"/>
</dbReference>
<protein>
    <submittedName>
        <fullName evidence="5">Inositol 2-dehydrogenase</fullName>
        <ecNumber evidence="5">1.1.1.18</ecNumber>
    </submittedName>
</protein>
<dbReference type="Pfam" id="PF01408">
    <property type="entry name" value="GFO_IDH_MocA"/>
    <property type="match status" value="1"/>
</dbReference>
<organism evidence="5 6">
    <name type="scientific">Fuscovulum ytuae</name>
    <dbReference type="NCBI Taxonomy" id="3042299"/>
    <lineage>
        <taxon>Bacteria</taxon>
        <taxon>Pseudomonadati</taxon>
        <taxon>Pseudomonadota</taxon>
        <taxon>Alphaproteobacteria</taxon>
        <taxon>Rhodobacterales</taxon>
        <taxon>Paracoccaceae</taxon>
        <taxon>Fuscovulum</taxon>
    </lineage>
</organism>
<feature type="domain" description="Gfo/Idh/MocA-like oxidoreductase N-terminal" evidence="3">
    <location>
        <begin position="2"/>
        <end position="118"/>
    </location>
</feature>
<dbReference type="EMBL" id="CP124535">
    <property type="protein sequence ID" value="WGV15008.1"/>
    <property type="molecule type" value="Genomic_DNA"/>
</dbReference>
<evidence type="ECO:0000259" key="4">
    <source>
        <dbReference type="Pfam" id="PF02894"/>
    </source>
</evidence>
<evidence type="ECO:0000313" key="6">
    <source>
        <dbReference type="Proteomes" id="UP001230978"/>
    </source>
</evidence>
<comment type="similarity">
    <text evidence="1">Belongs to the Gfo/Idh/MocA family.</text>
</comment>
<dbReference type="GO" id="GO:0050112">
    <property type="term" value="F:inositol 2-dehydrogenase (NAD+) activity"/>
    <property type="evidence" value="ECO:0007669"/>
    <property type="project" value="UniProtKB-EC"/>
</dbReference>
<name>A0ABY8Q2E2_9RHOB</name>
<accession>A0ABY8Q2E2</accession>
<sequence>MLRIAVLGCGRIGQMHAANVARHPRTTLAGVYDLHPPSADRVAGEHGVRAFASAADVFDSPDVDAVLIATATPTHADYIELAIASGKAVLCEKPIDLNLARVEACAAKIKGSKLPIQLGFNRRYDPGHSAARNAMLAGEIGDLHQVIITSRDPGIPPRAYLEAAGGLFRDMTIHDFDLARFMLGEEPVEVFAIGGALIDPALGAALNEVDSAMLILRTASGKQCHINNSRTAVYGYDQRVELMGSKGMVISDNRKPHEMRRYTATTTETSAPYQFFFLERYNEAFMAEIDGFVDCVEKGAVPLASFEDGHRALVLAEAAYLSMQQGRMVKVSEVKA</sequence>
<dbReference type="SUPFAM" id="SSF55347">
    <property type="entry name" value="Glyceraldehyde-3-phosphate dehydrogenase-like, C-terminal domain"/>
    <property type="match status" value="1"/>
</dbReference>
<reference evidence="5 6" key="1">
    <citation type="submission" date="2023-04" db="EMBL/GenBank/DDBJ databases">
        <title>YMD61, complete Genome.</title>
        <authorList>
            <person name="Zhang J."/>
        </authorList>
    </citation>
    <scope>NUCLEOTIDE SEQUENCE [LARGE SCALE GENOMIC DNA]</scope>
    <source>
        <strain evidence="5 6">YMD61</strain>
    </source>
</reference>
<evidence type="ECO:0000256" key="1">
    <source>
        <dbReference type="ARBA" id="ARBA00010928"/>
    </source>
</evidence>
<dbReference type="RefSeq" id="WP_281464139.1">
    <property type="nucleotide sequence ID" value="NZ_CP124535.1"/>
</dbReference>
<dbReference type="PANTHER" id="PTHR42840:SF3">
    <property type="entry name" value="BINDING ROSSMANN FOLD OXIDOREDUCTASE, PUTATIVE (AFU_ORTHOLOGUE AFUA_2G10240)-RELATED"/>
    <property type="match status" value="1"/>
</dbReference>
<dbReference type="InterPro" id="IPR030827">
    <property type="entry name" value="Myo_inos_IolG"/>
</dbReference>
<gene>
    <name evidence="5" type="primary">iolG</name>
    <name evidence="5" type="ORF">QF092_11995</name>
</gene>
<proteinExistence type="inferred from homology"/>
<keyword evidence="6" id="KW-1185">Reference proteome</keyword>
<evidence type="ECO:0000259" key="3">
    <source>
        <dbReference type="Pfam" id="PF01408"/>
    </source>
</evidence>
<evidence type="ECO:0000256" key="2">
    <source>
        <dbReference type="ARBA" id="ARBA00023002"/>
    </source>
</evidence>
<dbReference type="EC" id="1.1.1.18" evidence="5"/>
<dbReference type="Gene3D" id="3.30.360.10">
    <property type="entry name" value="Dihydrodipicolinate Reductase, domain 2"/>
    <property type="match status" value="1"/>
</dbReference>
<dbReference type="NCBIfam" id="TIGR04380">
    <property type="entry name" value="myo_inos_iolG"/>
    <property type="match status" value="1"/>
</dbReference>